<evidence type="ECO:0000256" key="2">
    <source>
        <dbReference type="ARBA" id="ARBA00022723"/>
    </source>
</evidence>
<dbReference type="SUPFAM" id="SSF57889">
    <property type="entry name" value="Cysteine-rich domain"/>
    <property type="match status" value="1"/>
</dbReference>
<dbReference type="Gene3D" id="2.10.110.10">
    <property type="entry name" value="Cysteine Rich Protein"/>
    <property type="match status" value="2"/>
</dbReference>
<dbReference type="Pfam" id="PF00130">
    <property type="entry name" value="C1_1"/>
    <property type="match status" value="1"/>
</dbReference>
<evidence type="ECO:0000256" key="3">
    <source>
        <dbReference type="ARBA" id="ARBA00022833"/>
    </source>
</evidence>
<dbReference type="InterPro" id="IPR001781">
    <property type="entry name" value="Znf_LIM"/>
</dbReference>
<evidence type="ECO:0000259" key="8">
    <source>
        <dbReference type="PROSITE" id="PS50238"/>
    </source>
</evidence>
<dbReference type="PROSITE" id="PS50081">
    <property type="entry name" value="ZF_DAG_PE_2"/>
    <property type="match status" value="1"/>
</dbReference>
<dbReference type="Pfam" id="PF00620">
    <property type="entry name" value="RhoGAP"/>
    <property type="match status" value="1"/>
</dbReference>
<dbReference type="Proteomes" id="UP001145021">
    <property type="component" value="Unassembled WGS sequence"/>
</dbReference>
<evidence type="ECO:0000259" key="7">
    <source>
        <dbReference type="PROSITE" id="PS50081"/>
    </source>
</evidence>
<feature type="compositionally biased region" description="Basic and acidic residues" evidence="5">
    <location>
        <begin position="239"/>
        <end position="248"/>
    </location>
</feature>
<feature type="domain" description="Phorbol-ester/DAG-type" evidence="7">
    <location>
        <begin position="683"/>
        <end position="733"/>
    </location>
</feature>
<feature type="compositionally biased region" description="Polar residues" evidence="5">
    <location>
        <begin position="388"/>
        <end position="409"/>
    </location>
</feature>
<dbReference type="SUPFAM" id="SSF57716">
    <property type="entry name" value="Glucocorticoid receptor-like (DNA-binding domain)"/>
    <property type="match status" value="1"/>
</dbReference>
<evidence type="ECO:0000313" key="10">
    <source>
        <dbReference type="Proteomes" id="UP001145021"/>
    </source>
</evidence>
<dbReference type="PROSITE" id="PS50023">
    <property type="entry name" value="LIM_DOMAIN_2"/>
    <property type="match status" value="1"/>
</dbReference>
<dbReference type="PROSITE" id="PS00478">
    <property type="entry name" value="LIM_DOMAIN_1"/>
    <property type="match status" value="1"/>
</dbReference>
<feature type="region of interest" description="Disordered" evidence="5">
    <location>
        <begin position="358"/>
        <end position="451"/>
    </location>
</feature>
<feature type="compositionally biased region" description="Basic and acidic residues" evidence="5">
    <location>
        <begin position="663"/>
        <end position="683"/>
    </location>
</feature>
<feature type="region of interest" description="Disordered" evidence="5">
    <location>
        <begin position="643"/>
        <end position="683"/>
    </location>
</feature>
<dbReference type="Gene3D" id="3.30.60.20">
    <property type="match status" value="1"/>
</dbReference>
<dbReference type="InterPro" id="IPR051854">
    <property type="entry name" value="Rho-type_GAP"/>
</dbReference>
<protein>
    <submittedName>
        <fullName evidence="9">Rho-type gtpase-activating protein</fullName>
    </submittedName>
</protein>
<dbReference type="AlphaFoldDB" id="A0A9W7XGM4"/>
<comment type="caution">
    <text evidence="9">The sequence shown here is derived from an EMBL/GenBank/DDBJ whole genome shotgun (WGS) entry which is preliminary data.</text>
</comment>
<dbReference type="SMART" id="SM00109">
    <property type="entry name" value="C1"/>
    <property type="match status" value="1"/>
</dbReference>
<evidence type="ECO:0000259" key="6">
    <source>
        <dbReference type="PROSITE" id="PS50023"/>
    </source>
</evidence>
<keyword evidence="3 4" id="KW-0862">Zinc</keyword>
<dbReference type="SMART" id="SM00132">
    <property type="entry name" value="LIM"/>
    <property type="match status" value="2"/>
</dbReference>
<keyword evidence="4" id="KW-0440">LIM domain</keyword>
<dbReference type="InterPro" id="IPR002219">
    <property type="entry name" value="PKC_DAG/PE"/>
</dbReference>
<gene>
    <name evidence="9" type="primary">RGA2</name>
    <name evidence="9" type="ORF">LPJ64_005742</name>
</gene>
<reference evidence="9" key="1">
    <citation type="submission" date="2022-07" db="EMBL/GenBank/DDBJ databases">
        <title>Phylogenomic reconstructions and comparative analyses of Kickxellomycotina fungi.</title>
        <authorList>
            <person name="Reynolds N.K."/>
            <person name="Stajich J.E."/>
            <person name="Barry K."/>
            <person name="Grigoriev I.V."/>
            <person name="Crous P."/>
            <person name="Smith M.E."/>
        </authorList>
    </citation>
    <scope>NUCLEOTIDE SEQUENCE</scope>
    <source>
        <strain evidence="9">NBRC 105413</strain>
    </source>
</reference>
<dbReference type="CDD" id="cd00029">
    <property type="entry name" value="C1"/>
    <property type="match status" value="1"/>
</dbReference>
<dbReference type="InterPro" id="IPR046349">
    <property type="entry name" value="C1-like_sf"/>
</dbReference>
<feature type="compositionally biased region" description="Low complexity" evidence="5">
    <location>
        <begin position="424"/>
        <end position="444"/>
    </location>
</feature>
<dbReference type="GO" id="GO:0046872">
    <property type="term" value="F:metal ion binding"/>
    <property type="evidence" value="ECO:0007669"/>
    <property type="project" value="UniProtKB-KW"/>
</dbReference>
<dbReference type="SMART" id="SM00324">
    <property type="entry name" value="RhoGAP"/>
    <property type="match status" value="1"/>
</dbReference>
<feature type="compositionally biased region" description="Polar residues" evidence="5">
    <location>
        <begin position="1108"/>
        <end position="1124"/>
    </location>
</feature>
<dbReference type="Pfam" id="PF00412">
    <property type="entry name" value="LIM"/>
    <property type="match status" value="2"/>
</dbReference>
<dbReference type="InterPro" id="IPR008936">
    <property type="entry name" value="Rho_GTPase_activation_prot"/>
</dbReference>
<proteinExistence type="predicted"/>
<dbReference type="GO" id="GO:0007165">
    <property type="term" value="P:signal transduction"/>
    <property type="evidence" value="ECO:0007669"/>
    <property type="project" value="InterPro"/>
</dbReference>
<feature type="region of interest" description="Disordered" evidence="5">
    <location>
        <begin position="153"/>
        <end position="250"/>
    </location>
</feature>
<keyword evidence="10" id="KW-1185">Reference proteome</keyword>
<feature type="compositionally biased region" description="Polar residues" evidence="5">
    <location>
        <begin position="13"/>
        <end position="24"/>
    </location>
</feature>
<evidence type="ECO:0000256" key="5">
    <source>
        <dbReference type="SAM" id="MobiDB-lite"/>
    </source>
</evidence>
<dbReference type="SUPFAM" id="SSF48350">
    <property type="entry name" value="GTPase activation domain, GAP"/>
    <property type="match status" value="1"/>
</dbReference>
<dbReference type="EMBL" id="JANBOH010000406">
    <property type="protein sequence ID" value="KAJ1642413.1"/>
    <property type="molecule type" value="Genomic_DNA"/>
</dbReference>
<feature type="region of interest" description="Disordered" evidence="5">
    <location>
        <begin position="1"/>
        <end position="24"/>
    </location>
</feature>
<dbReference type="InterPro" id="IPR000198">
    <property type="entry name" value="RhoGAP_dom"/>
</dbReference>
<evidence type="ECO:0000313" key="9">
    <source>
        <dbReference type="EMBL" id="KAJ1642413.1"/>
    </source>
</evidence>
<dbReference type="CDD" id="cd08368">
    <property type="entry name" value="LIM"/>
    <property type="match status" value="1"/>
</dbReference>
<accession>A0A9W7XGM4</accession>
<feature type="compositionally biased region" description="Polar residues" evidence="5">
    <location>
        <begin position="183"/>
        <end position="215"/>
    </location>
</feature>
<feature type="compositionally biased region" description="Low complexity" evidence="5">
    <location>
        <begin position="560"/>
        <end position="577"/>
    </location>
</feature>
<name>A0A9W7XGM4_9FUNG</name>
<keyword evidence="1" id="KW-0343">GTPase activation</keyword>
<dbReference type="PANTHER" id="PTHR46075">
    <property type="entry name" value="CHIMERIN FAMILY MEMBER"/>
    <property type="match status" value="1"/>
</dbReference>
<dbReference type="PANTHER" id="PTHR46075:SF2">
    <property type="entry name" value="RHO GTPASE ACTIVATING PROTEIN AT 5A, ISOFORM A"/>
    <property type="match status" value="1"/>
</dbReference>
<dbReference type="PROSITE" id="PS00479">
    <property type="entry name" value="ZF_DAG_PE_1"/>
    <property type="match status" value="1"/>
</dbReference>
<feature type="domain" description="LIM zinc-binding" evidence="6">
    <location>
        <begin position="32"/>
        <end position="95"/>
    </location>
</feature>
<dbReference type="CDD" id="cd00159">
    <property type="entry name" value="RhoGAP"/>
    <property type="match status" value="1"/>
</dbReference>
<dbReference type="GO" id="GO:0005096">
    <property type="term" value="F:GTPase activator activity"/>
    <property type="evidence" value="ECO:0007669"/>
    <property type="project" value="UniProtKB-KW"/>
</dbReference>
<evidence type="ECO:0000256" key="4">
    <source>
        <dbReference type="PROSITE-ProRule" id="PRU00125"/>
    </source>
</evidence>
<dbReference type="Gene3D" id="1.10.555.10">
    <property type="entry name" value="Rho GTPase activation protein"/>
    <property type="match status" value="1"/>
</dbReference>
<sequence length="1131" mass="120753">MSGDVVGSGSPPAATQPTEDSANDSNLLNAPPECWGCHRPIDGGSAIQFADGVWHIDCFQCTTCGKVIEFDSNLLFLADGKPICPECSYCCSLCKKPIFDEAIVTVEGTYHSECFRCTNCKQRIQGKSFAKTSQGVIYCVTCYAERRERKKAARRRREHQVMEEKMLPSLPTEATANEEAVSAKSTDSNVNLQTPLSSSTMDSAPISAQQNSGAANATVPGAQMQRPAAAAASGADESTQEKASLDSRARRRGMLNSADFAGNAGTTVNAAEESGSVANGLSLPLASRGTSANSAMHTATLTVSSAPSTPVKSEGEIPAVPLTLATLNAVDPTLDLGLAWTEDINALENNFVRFSMRTPLAPKQPLPKSQEGTTHKRGSKNKQEPKSLSRSSSVNRAQQQRSRTASNASALGALVPPGLRSRDNSSNSTGTSSQPQQQKQQPSGPISDGATDANLLAEGKEWLNTATVEQLKDELLVNYGQLCRMEASYQKLRDLYASIIDQLLQTRETLQQERAKRQEFENILRNFYGYVATDSAGGGGGGGGGGDSGTVKHSSRHRGAVAGASAAASSQILAARQQKARGQVSKSKTDAGSAPSMSRQPSIRRQRHAKAQDTAAHTADHNDSGSEDDAIITTVPQKATKRFIWPFGSGGGGGGGGAGSRPNGDDAANHHHDHGASNDDHTQHSFHVTSTFRASKCDHCQERLKTFSNSVVRCRNCGFVCHQRCAADVTASCSSGENGRAARAAVPTTAGSGVGASGANNNSLFDPSVAFHPDKMFGRDLCEQAALEGHNIPWVVRSAIKFIEAQGLTMEGVYRRSGSTMDIRAVLIEVSNVAEATNNRFRDAAIAPSSADVTSVTSVLKQYFRDLPNPLMTSETYHLWVHTASIASVDERIKVYRTISDSMPDAHSETLRFLMTHLKRVSDNQQENKMTTNNLSVVFAPNILHMSQSDVLQEMANMSNINKTVSFLIQYAEDIWGDAHYEKYSNGWNQMASDEAGSNNMENDTNGGMPTMSLVSEASASIAIPSSSLSMGGNAGGGNINSTAGPFKIPPAMKRQIDTRGVVNSMVGDDSVDIFDAMSLSHSMPSPKGMFFGQHEPLPSSDHLSRNKALNNNNSSSGVYQKSSFDLPRNK</sequence>
<feature type="compositionally biased region" description="Gly residues" evidence="5">
    <location>
        <begin position="648"/>
        <end position="659"/>
    </location>
</feature>
<evidence type="ECO:0000256" key="1">
    <source>
        <dbReference type="ARBA" id="ARBA00022468"/>
    </source>
</evidence>
<dbReference type="PROSITE" id="PS50238">
    <property type="entry name" value="RHOGAP"/>
    <property type="match status" value="1"/>
</dbReference>
<feature type="region of interest" description="Disordered" evidence="5">
    <location>
        <begin position="538"/>
        <end position="629"/>
    </location>
</feature>
<keyword evidence="2 4" id="KW-0479">Metal-binding</keyword>
<feature type="domain" description="Rho-GAP" evidence="8">
    <location>
        <begin position="779"/>
        <end position="976"/>
    </location>
</feature>
<feature type="region of interest" description="Disordered" evidence="5">
    <location>
        <begin position="1086"/>
        <end position="1131"/>
    </location>
</feature>
<feature type="compositionally biased region" description="Gly residues" evidence="5">
    <location>
        <begin position="538"/>
        <end position="548"/>
    </location>
</feature>
<organism evidence="9 10">
    <name type="scientific">Coemansia asiatica</name>
    <dbReference type="NCBI Taxonomy" id="1052880"/>
    <lineage>
        <taxon>Eukaryota</taxon>
        <taxon>Fungi</taxon>
        <taxon>Fungi incertae sedis</taxon>
        <taxon>Zoopagomycota</taxon>
        <taxon>Kickxellomycotina</taxon>
        <taxon>Kickxellomycetes</taxon>
        <taxon>Kickxellales</taxon>
        <taxon>Kickxellaceae</taxon>
        <taxon>Coemansia</taxon>
    </lineage>
</organism>